<dbReference type="PRINTS" id="PR00735">
    <property type="entry name" value="GLHYDRLASE8"/>
</dbReference>
<dbReference type="GO" id="GO:0004553">
    <property type="term" value="F:hydrolase activity, hydrolyzing O-glycosyl compounds"/>
    <property type="evidence" value="ECO:0007669"/>
    <property type="project" value="InterPro"/>
</dbReference>
<evidence type="ECO:0000256" key="1">
    <source>
        <dbReference type="ARBA" id="ARBA00009209"/>
    </source>
</evidence>
<reference evidence="4 5" key="1">
    <citation type="journal article" date="2019" name="Emerg. Microbes Infect.">
        <title>Comprehensive subspecies identification of 175 nontuberculous mycobacteria species based on 7547 genomic profiles.</title>
        <authorList>
            <person name="Matsumoto Y."/>
            <person name="Kinjo T."/>
            <person name="Motooka D."/>
            <person name="Nabeya D."/>
            <person name="Jung N."/>
            <person name="Uechi K."/>
            <person name="Horii T."/>
            <person name="Iida T."/>
            <person name="Fujita J."/>
            <person name="Nakamura S."/>
        </authorList>
    </citation>
    <scope>NUCLEOTIDE SEQUENCE [LARGE SCALE GENOMIC DNA]</scope>
    <source>
        <strain evidence="4 5">JCM 13323</strain>
    </source>
</reference>
<dbReference type="EMBL" id="AP022574">
    <property type="protein sequence ID" value="BBX68411.1"/>
    <property type="molecule type" value="Genomic_DNA"/>
</dbReference>
<proteinExistence type="inferred from homology"/>
<organism evidence="4 5">
    <name type="scientific">Mycolicibacterium psychrotolerans</name>
    <dbReference type="NCBI Taxonomy" id="216929"/>
    <lineage>
        <taxon>Bacteria</taxon>
        <taxon>Bacillati</taxon>
        <taxon>Actinomycetota</taxon>
        <taxon>Actinomycetes</taxon>
        <taxon>Mycobacteriales</taxon>
        <taxon>Mycobacteriaceae</taxon>
        <taxon>Mycolicibacterium</taxon>
    </lineage>
</organism>
<dbReference type="InterPro" id="IPR002037">
    <property type="entry name" value="Glyco_hydro_8"/>
</dbReference>
<keyword evidence="2" id="KW-0378">Hydrolase</keyword>
<evidence type="ECO:0000313" key="5">
    <source>
        <dbReference type="Proteomes" id="UP000466514"/>
    </source>
</evidence>
<dbReference type="GO" id="GO:0005975">
    <property type="term" value="P:carbohydrate metabolic process"/>
    <property type="evidence" value="ECO:0007669"/>
    <property type="project" value="InterPro"/>
</dbReference>
<gene>
    <name evidence="4" type="ORF">MPSYJ_18720</name>
</gene>
<dbReference type="RefSeq" id="WP_163721837.1">
    <property type="nucleotide sequence ID" value="NZ_AP022574.1"/>
</dbReference>
<comment type="similarity">
    <text evidence="1">Belongs to the glycosyl hydrolase 8 (cellulase D) family.</text>
</comment>
<dbReference type="Pfam" id="PF01270">
    <property type="entry name" value="Glyco_hydro_8"/>
    <property type="match status" value="1"/>
</dbReference>
<sequence>MRRRLSSGPALALLLVLVVGAGWWVANAIDPRLDAAGVARMREDTARTTGRQFLDEYVEPDGRVVRRDEGGDVVSEGQAYAMLIAVAVDDQARFRSIWEWTKTHLRRADGLLAWRWAADKVTDVNSAADADLDAARALVVAGRRFNAPEFTEDGKGLGEAILRRETVAVGTSTAKVGELNPPGVWVAGLGRILVGGNWARTPPYVVNPGYFSPRADWELFEASADRRSTDSALTLRGPVWHRDPRVEQSPFEASADRRWVDITRTQRVVAWQLLGAGMLPPDWARVSEVGHAVPTGPVRGGPIRFGLDAARMPVRFAESCDREDRALAGAMRPILTAPGAVPALRNLDGSAASDWQHPVALVAAAATEQGVGNTDGAVERLDAAARLQQRSPTYYGAAWVALGRIMLTTSLLGECPVAG</sequence>
<keyword evidence="3" id="KW-0326">Glycosidase</keyword>
<evidence type="ECO:0008006" key="6">
    <source>
        <dbReference type="Google" id="ProtNLM"/>
    </source>
</evidence>
<dbReference type="InterPro" id="IPR012341">
    <property type="entry name" value="6hp_glycosidase-like_sf"/>
</dbReference>
<dbReference type="AlphaFoldDB" id="A0A7I7M856"/>
<dbReference type="InterPro" id="IPR008928">
    <property type="entry name" value="6-hairpin_glycosidase_sf"/>
</dbReference>
<keyword evidence="5" id="KW-1185">Reference proteome</keyword>
<protein>
    <recommendedName>
        <fullName evidence="6">Glycoside hydrolase</fullName>
    </recommendedName>
</protein>
<dbReference type="KEGG" id="mpsc:MPSYJ_18720"/>
<dbReference type="Proteomes" id="UP000466514">
    <property type="component" value="Chromosome"/>
</dbReference>
<evidence type="ECO:0000313" key="4">
    <source>
        <dbReference type="EMBL" id="BBX68411.1"/>
    </source>
</evidence>
<name>A0A7I7M856_9MYCO</name>
<dbReference type="SUPFAM" id="SSF48208">
    <property type="entry name" value="Six-hairpin glycosidases"/>
    <property type="match status" value="1"/>
</dbReference>
<accession>A0A7I7M856</accession>
<evidence type="ECO:0000256" key="3">
    <source>
        <dbReference type="ARBA" id="ARBA00023295"/>
    </source>
</evidence>
<dbReference type="Gene3D" id="1.50.10.10">
    <property type="match status" value="1"/>
</dbReference>
<evidence type="ECO:0000256" key="2">
    <source>
        <dbReference type="ARBA" id="ARBA00022801"/>
    </source>
</evidence>